<protein>
    <recommendedName>
        <fullName evidence="3">F-box domain-containing protein</fullName>
    </recommendedName>
</protein>
<sequence>MVSSTLQPLPNELWAEIFTSLPREALGCVYLTSRLFAHIVRPLLFRALEFHPYALVGGYRAVACPPSGLALPILEHIDSDRQRLSYWSSSDIAPLVRVCSVTPWGGLVYRRFSRADDPYVLLTGLFDALPSFTNLCTLALTNVYFTQQQLGNLSLLPNLMALEIEFCGVVRGTAINTTTLAPLPITSFTFAHDASGDNMDHWVPLLPVDKLVHLRLELYRHARFFDQIQAGDDFTGVKSLQISLGRLSLPWTRILSKFPAVESLILDQDFACEIPPHAPISDILPSLREYQGPGALLHFFLASPTLRHIDIPFWYTDCPTGNDILAYFQGFAGPNRITTLHTEFVQFDHVYLAGLGIAFPNLAELHIKVSVRGWNGEAPFEADALFEAMVWHSPLTPNIRKLALHWEYLSDAKPTPNFGCPDVNELKDALVSQHPELKVVWVDGSDTMYLWRRGSDVVQYTDSDDSAEVYSGVFVVRFLEAGLHSK</sequence>
<reference evidence="1" key="1">
    <citation type="submission" date="2023-03" db="EMBL/GenBank/DDBJ databases">
        <title>Massive genome expansion in bonnet fungi (Mycena s.s.) driven by repeated elements and novel gene families across ecological guilds.</title>
        <authorList>
            <consortium name="Lawrence Berkeley National Laboratory"/>
            <person name="Harder C.B."/>
            <person name="Miyauchi S."/>
            <person name="Viragh M."/>
            <person name="Kuo A."/>
            <person name="Thoen E."/>
            <person name="Andreopoulos B."/>
            <person name="Lu D."/>
            <person name="Skrede I."/>
            <person name="Drula E."/>
            <person name="Henrissat B."/>
            <person name="Morin E."/>
            <person name="Kohler A."/>
            <person name="Barry K."/>
            <person name="LaButti K."/>
            <person name="Morin E."/>
            <person name="Salamov A."/>
            <person name="Lipzen A."/>
            <person name="Mereny Z."/>
            <person name="Hegedus B."/>
            <person name="Baldrian P."/>
            <person name="Stursova M."/>
            <person name="Weitz H."/>
            <person name="Taylor A."/>
            <person name="Grigoriev I.V."/>
            <person name="Nagy L.G."/>
            <person name="Martin F."/>
            <person name="Kauserud H."/>
        </authorList>
    </citation>
    <scope>NUCLEOTIDE SEQUENCE</scope>
    <source>
        <strain evidence="1">CBHHK182m</strain>
    </source>
</reference>
<evidence type="ECO:0000313" key="1">
    <source>
        <dbReference type="EMBL" id="KAJ7770027.1"/>
    </source>
</evidence>
<dbReference type="Proteomes" id="UP001215598">
    <property type="component" value="Unassembled WGS sequence"/>
</dbReference>
<name>A0AAD7JQT7_9AGAR</name>
<proteinExistence type="predicted"/>
<gene>
    <name evidence="1" type="ORF">B0H16DRAFT_1517094</name>
</gene>
<dbReference type="EMBL" id="JARKIB010000017">
    <property type="protein sequence ID" value="KAJ7770027.1"/>
    <property type="molecule type" value="Genomic_DNA"/>
</dbReference>
<accession>A0AAD7JQT7</accession>
<evidence type="ECO:0000313" key="2">
    <source>
        <dbReference type="Proteomes" id="UP001215598"/>
    </source>
</evidence>
<dbReference type="SUPFAM" id="SSF52047">
    <property type="entry name" value="RNI-like"/>
    <property type="match status" value="1"/>
</dbReference>
<dbReference type="AlphaFoldDB" id="A0AAD7JQT7"/>
<comment type="caution">
    <text evidence="1">The sequence shown here is derived from an EMBL/GenBank/DDBJ whole genome shotgun (WGS) entry which is preliminary data.</text>
</comment>
<keyword evidence="2" id="KW-1185">Reference proteome</keyword>
<evidence type="ECO:0008006" key="3">
    <source>
        <dbReference type="Google" id="ProtNLM"/>
    </source>
</evidence>
<organism evidence="1 2">
    <name type="scientific">Mycena metata</name>
    <dbReference type="NCBI Taxonomy" id="1033252"/>
    <lineage>
        <taxon>Eukaryota</taxon>
        <taxon>Fungi</taxon>
        <taxon>Dikarya</taxon>
        <taxon>Basidiomycota</taxon>
        <taxon>Agaricomycotina</taxon>
        <taxon>Agaricomycetes</taxon>
        <taxon>Agaricomycetidae</taxon>
        <taxon>Agaricales</taxon>
        <taxon>Marasmiineae</taxon>
        <taxon>Mycenaceae</taxon>
        <taxon>Mycena</taxon>
    </lineage>
</organism>